<dbReference type="InterPro" id="IPR017853">
    <property type="entry name" value="GH"/>
</dbReference>
<dbReference type="GO" id="GO:0004134">
    <property type="term" value="F:4-alpha-glucanotransferase activity"/>
    <property type="evidence" value="ECO:0007669"/>
    <property type="project" value="UniProtKB-EC"/>
</dbReference>
<name>A0ABT6ZL74_9ACTN</name>
<dbReference type="InterPro" id="IPR003385">
    <property type="entry name" value="Glyco_hydro_77"/>
</dbReference>
<dbReference type="RefSeq" id="WP_283712914.1">
    <property type="nucleotide sequence ID" value="NZ_JASJEW010000002.1"/>
</dbReference>
<dbReference type="EMBL" id="JASJEX010000003">
    <property type="protein sequence ID" value="MDJ1129794.1"/>
    <property type="molecule type" value="Genomic_DNA"/>
</dbReference>
<keyword evidence="7 10" id="KW-0119">Carbohydrate metabolism</keyword>
<evidence type="ECO:0000256" key="3">
    <source>
        <dbReference type="ARBA" id="ARBA00012560"/>
    </source>
</evidence>
<dbReference type="Pfam" id="PF02446">
    <property type="entry name" value="Glyco_hydro_77"/>
    <property type="match status" value="1"/>
</dbReference>
<comment type="caution">
    <text evidence="11">The sequence shown here is derived from an EMBL/GenBank/DDBJ whole genome shotgun (WGS) entry which is preliminary data.</text>
</comment>
<keyword evidence="5 10" id="KW-0328">Glycosyltransferase</keyword>
<gene>
    <name evidence="11" type="primary">malQ</name>
    <name evidence="11" type="ORF">QJ043_06860</name>
</gene>
<evidence type="ECO:0000256" key="5">
    <source>
        <dbReference type="ARBA" id="ARBA00022676"/>
    </source>
</evidence>
<keyword evidence="12" id="KW-1185">Reference proteome</keyword>
<evidence type="ECO:0000256" key="6">
    <source>
        <dbReference type="ARBA" id="ARBA00022679"/>
    </source>
</evidence>
<evidence type="ECO:0000256" key="7">
    <source>
        <dbReference type="ARBA" id="ARBA00023277"/>
    </source>
</evidence>
<evidence type="ECO:0000256" key="9">
    <source>
        <dbReference type="ARBA" id="ARBA00031501"/>
    </source>
</evidence>
<evidence type="ECO:0000256" key="2">
    <source>
        <dbReference type="ARBA" id="ARBA00005684"/>
    </source>
</evidence>
<evidence type="ECO:0000313" key="12">
    <source>
        <dbReference type="Proteomes" id="UP001431693"/>
    </source>
</evidence>
<dbReference type="NCBIfam" id="TIGR00217">
    <property type="entry name" value="malQ"/>
    <property type="match status" value="1"/>
</dbReference>
<dbReference type="EC" id="2.4.1.25" evidence="3 10"/>
<sequence>MTKRAAGVLLPVTSLPSSYGVGTMGAAAREFVDFLAAADQAYWQMLPVGPTSYGDSPYQSFSSYAGNPYLIDLDDLAAEGLLDAEDYQGIAWGAEPGRVDYGRLYRERTGVLAQAVNRLLLSEQADDFALWCEAEASWLDDYALFMALKDRHEGRPWWEWPCEFQRRDPDALEAASEELACQVGFWKGVQFLFYSQWNDLRDYAHSRGIEIIGDMPIYVARDSADVWAHPQEFQLDETLTPTDVAGCPPDGFSATGQLWGNPLFDWDAMEENGYEWFVGRTAHMFRLFDVLRIDHFRGFDTYYAVPFGDDDACDGEWRQGPGMRLFHAIREQLGDQRIIAEDLGFLTDTVKQLLADSGYPGMKVLEFAFDSRDGGGRGYQPHNIPSHSVAYVGTHDNPTALGWFEEAELEDAAYAKAYLGLNEDEGYHWGMMRGIWASPADLAVVQAQDLLGLGSEGRMNVPSTLGGNWTWRLLPGQLDDELAAKVARCMDLYERAPLAVDEDADGERAVEDDLDAHGKVA</sequence>
<dbReference type="Proteomes" id="UP001431693">
    <property type="component" value="Unassembled WGS sequence"/>
</dbReference>
<proteinExistence type="inferred from homology"/>
<dbReference type="SUPFAM" id="SSF51445">
    <property type="entry name" value="(Trans)glycosidases"/>
    <property type="match status" value="1"/>
</dbReference>
<dbReference type="PANTHER" id="PTHR32438">
    <property type="entry name" value="4-ALPHA-GLUCANOTRANSFERASE DPE1, CHLOROPLASTIC/AMYLOPLASTIC"/>
    <property type="match status" value="1"/>
</dbReference>
<comment type="similarity">
    <text evidence="2 10">Belongs to the disproportionating enzyme family.</text>
</comment>
<evidence type="ECO:0000256" key="8">
    <source>
        <dbReference type="ARBA" id="ARBA00031423"/>
    </source>
</evidence>
<reference evidence="11" key="1">
    <citation type="submission" date="2023-05" db="EMBL/GenBank/DDBJ databases">
        <title>[olsenella] sp. nov., isolated from a pig farm feces dump.</title>
        <authorList>
            <person name="Chang Y.-H."/>
        </authorList>
    </citation>
    <scope>NUCLEOTIDE SEQUENCE</scope>
    <source>
        <strain evidence="11">YH-ols2217</strain>
    </source>
</reference>
<evidence type="ECO:0000256" key="1">
    <source>
        <dbReference type="ARBA" id="ARBA00000439"/>
    </source>
</evidence>
<organism evidence="11 12">
    <name type="scientific">Kribbibacterium absianum</name>
    <dbReference type="NCBI Taxonomy" id="3044210"/>
    <lineage>
        <taxon>Bacteria</taxon>
        <taxon>Bacillati</taxon>
        <taxon>Actinomycetota</taxon>
        <taxon>Coriobacteriia</taxon>
        <taxon>Coriobacteriales</taxon>
        <taxon>Kribbibacteriaceae</taxon>
        <taxon>Kribbibacterium</taxon>
    </lineage>
</organism>
<evidence type="ECO:0000256" key="4">
    <source>
        <dbReference type="ARBA" id="ARBA00020295"/>
    </source>
</evidence>
<protein>
    <recommendedName>
        <fullName evidence="4 10">4-alpha-glucanotransferase</fullName>
        <ecNumber evidence="3 10">2.4.1.25</ecNumber>
    </recommendedName>
    <alternativeName>
        <fullName evidence="8 10">Amylomaltase</fullName>
    </alternativeName>
    <alternativeName>
        <fullName evidence="9 10">Disproportionating enzyme</fullName>
    </alternativeName>
</protein>
<accession>A0ABT6ZL74</accession>
<comment type="catalytic activity">
    <reaction evidence="1 10">
        <text>Transfers a segment of a (1-&gt;4)-alpha-D-glucan to a new position in an acceptor, which may be glucose or a (1-&gt;4)-alpha-D-glucan.</text>
        <dbReference type="EC" id="2.4.1.25"/>
    </reaction>
</comment>
<dbReference type="NCBIfam" id="NF011080">
    <property type="entry name" value="PRK14508.1-3"/>
    <property type="match status" value="1"/>
</dbReference>
<dbReference type="Gene3D" id="3.20.20.80">
    <property type="entry name" value="Glycosidases"/>
    <property type="match status" value="1"/>
</dbReference>
<evidence type="ECO:0000256" key="10">
    <source>
        <dbReference type="RuleBase" id="RU361207"/>
    </source>
</evidence>
<evidence type="ECO:0000313" key="11">
    <source>
        <dbReference type="EMBL" id="MDJ1129794.1"/>
    </source>
</evidence>
<keyword evidence="6 10" id="KW-0808">Transferase</keyword>
<dbReference type="PANTHER" id="PTHR32438:SF5">
    <property type="entry name" value="4-ALPHA-GLUCANOTRANSFERASE DPE1, CHLOROPLASTIC_AMYLOPLASTIC"/>
    <property type="match status" value="1"/>
</dbReference>